<dbReference type="EMBL" id="AP018227">
    <property type="protein sequence ID" value="BAY86914.1"/>
    <property type="molecule type" value="Genomic_DNA"/>
</dbReference>
<comment type="subcellular location">
    <subcellularLocation>
        <location evidence="1">Membrane</location>
        <topology evidence="1">Multi-pass membrane protein</topology>
    </subcellularLocation>
</comment>
<name>A0A1Z4M089_9CYAN</name>
<dbReference type="InterPro" id="IPR004837">
    <property type="entry name" value="NaCa_Exmemb"/>
</dbReference>
<feature type="transmembrane region" description="Helical" evidence="5">
    <location>
        <begin position="72"/>
        <end position="95"/>
    </location>
</feature>
<keyword evidence="8" id="KW-1185">Reference proteome</keyword>
<dbReference type="GO" id="GO:0005886">
    <property type="term" value="C:plasma membrane"/>
    <property type="evidence" value="ECO:0007669"/>
    <property type="project" value="TreeGrafter"/>
</dbReference>
<feature type="transmembrane region" description="Helical" evidence="5">
    <location>
        <begin position="132"/>
        <end position="155"/>
    </location>
</feature>
<accession>A0A1Z4M089</accession>
<keyword evidence="2 5" id="KW-0812">Transmembrane</keyword>
<dbReference type="OrthoDB" id="153124at2"/>
<feature type="transmembrane region" description="Helical" evidence="5">
    <location>
        <begin position="292"/>
        <end position="309"/>
    </location>
</feature>
<sequence length="341" mass="35665">MIQSLPVGVTLFVIAAIVIGLVGTRMCKVADQLADATGWGEAVVGAVFLGGSTSLAGIVTSVTAAYGGHAELAVSNAVGGIAAQTAMLAIADMFYRKANLEHAAASIANLIQGTLLMSLLTIPLLASSSPQVSVWGIHPATFAIIGAYLFGLRLVSQAEEQPMWKPRYTEKTELDEPAEITDINVSLTRLWLEFLFYAVILALAGYLIAQTGVFIAIETGLSESLVGGLFTAISTSLPELVVTVAAVRQGALTLAVGGIIGGNCFDLLLLAFSDIAFRSGSIYAVISKNQVFVISLTILMTGVLLLGLLQREKYGFANIGFESVLILILYIGGIGLLISPI</sequence>
<evidence type="ECO:0000313" key="8">
    <source>
        <dbReference type="Proteomes" id="UP000218418"/>
    </source>
</evidence>
<feature type="transmembrane region" description="Helical" evidence="5">
    <location>
        <begin position="107"/>
        <end position="126"/>
    </location>
</feature>
<dbReference type="AlphaFoldDB" id="A0A1Z4M089"/>
<dbReference type="Proteomes" id="UP000218418">
    <property type="component" value="Chromosome"/>
</dbReference>
<evidence type="ECO:0000256" key="1">
    <source>
        <dbReference type="ARBA" id="ARBA00004141"/>
    </source>
</evidence>
<keyword evidence="4 5" id="KW-0472">Membrane</keyword>
<proteinExistence type="predicted"/>
<feature type="transmembrane region" description="Helical" evidence="5">
    <location>
        <begin position="254"/>
        <end position="272"/>
    </location>
</feature>
<evidence type="ECO:0000259" key="6">
    <source>
        <dbReference type="Pfam" id="PF01699"/>
    </source>
</evidence>
<feature type="transmembrane region" description="Helical" evidence="5">
    <location>
        <begin position="6"/>
        <end position="27"/>
    </location>
</feature>
<gene>
    <name evidence="7" type="ORF">NIES267_64250</name>
</gene>
<keyword evidence="3 5" id="KW-1133">Transmembrane helix</keyword>
<dbReference type="InterPro" id="IPR004481">
    <property type="entry name" value="K/Na/Ca-exchanger"/>
</dbReference>
<feature type="transmembrane region" description="Helical" evidence="5">
    <location>
        <begin position="316"/>
        <end position="338"/>
    </location>
</feature>
<dbReference type="GO" id="GO:0006874">
    <property type="term" value="P:intracellular calcium ion homeostasis"/>
    <property type="evidence" value="ECO:0007669"/>
    <property type="project" value="TreeGrafter"/>
</dbReference>
<dbReference type="PANTHER" id="PTHR10846">
    <property type="entry name" value="SODIUM/POTASSIUM/CALCIUM EXCHANGER"/>
    <property type="match status" value="1"/>
</dbReference>
<reference evidence="7 8" key="1">
    <citation type="submission" date="2017-06" db="EMBL/GenBank/DDBJ databases">
        <title>Genome sequencing of cyanobaciteial culture collection at National Institute for Environmental Studies (NIES).</title>
        <authorList>
            <person name="Hirose Y."/>
            <person name="Shimura Y."/>
            <person name="Fujisawa T."/>
            <person name="Nakamura Y."/>
            <person name="Kawachi M."/>
        </authorList>
    </citation>
    <scope>NUCLEOTIDE SEQUENCE [LARGE SCALE GENOMIC DNA]</scope>
    <source>
        <strain evidence="7 8">NIES-267</strain>
    </source>
</reference>
<feature type="transmembrane region" description="Helical" evidence="5">
    <location>
        <begin position="39"/>
        <end position="66"/>
    </location>
</feature>
<evidence type="ECO:0000256" key="4">
    <source>
        <dbReference type="ARBA" id="ARBA00023136"/>
    </source>
</evidence>
<dbReference type="InterPro" id="IPR044880">
    <property type="entry name" value="NCX_ion-bd_dom_sf"/>
</dbReference>
<dbReference type="Gene3D" id="1.20.1420.30">
    <property type="entry name" value="NCX, central ion-binding region"/>
    <property type="match status" value="2"/>
</dbReference>
<dbReference type="GO" id="GO:0008273">
    <property type="term" value="F:calcium, potassium:sodium antiporter activity"/>
    <property type="evidence" value="ECO:0007669"/>
    <property type="project" value="TreeGrafter"/>
</dbReference>
<evidence type="ECO:0000313" key="7">
    <source>
        <dbReference type="EMBL" id="BAY86914.1"/>
    </source>
</evidence>
<evidence type="ECO:0000256" key="2">
    <source>
        <dbReference type="ARBA" id="ARBA00022692"/>
    </source>
</evidence>
<feature type="domain" description="Sodium/calcium exchanger membrane region" evidence="6">
    <location>
        <begin position="9"/>
        <end position="124"/>
    </location>
</feature>
<feature type="transmembrane region" description="Helical" evidence="5">
    <location>
        <begin position="194"/>
        <end position="217"/>
    </location>
</feature>
<feature type="transmembrane region" description="Helical" evidence="5">
    <location>
        <begin position="229"/>
        <end position="247"/>
    </location>
</feature>
<evidence type="ECO:0000256" key="5">
    <source>
        <dbReference type="SAM" id="Phobius"/>
    </source>
</evidence>
<dbReference type="GO" id="GO:0005262">
    <property type="term" value="F:calcium channel activity"/>
    <property type="evidence" value="ECO:0007669"/>
    <property type="project" value="TreeGrafter"/>
</dbReference>
<organism evidence="7 8">
    <name type="scientific">Calothrix parasitica NIES-267</name>
    <dbReference type="NCBI Taxonomy" id="1973488"/>
    <lineage>
        <taxon>Bacteria</taxon>
        <taxon>Bacillati</taxon>
        <taxon>Cyanobacteriota</taxon>
        <taxon>Cyanophyceae</taxon>
        <taxon>Nostocales</taxon>
        <taxon>Calotrichaceae</taxon>
        <taxon>Calothrix</taxon>
    </lineage>
</organism>
<dbReference type="PANTHER" id="PTHR10846:SF8">
    <property type="entry name" value="INNER MEMBRANE PROTEIN YRBG"/>
    <property type="match status" value="1"/>
</dbReference>
<feature type="domain" description="Sodium/calcium exchanger membrane region" evidence="6">
    <location>
        <begin position="191"/>
        <end position="332"/>
    </location>
</feature>
<evidence type="ECO:0000256" key="3">
    <source>
        <dbReference type="ARBA" id="ARBA00022989"/>
    </source>
</evidence>
<dbReference type="Pfam" id="PF01699">
    <property type="entry name" value="Na_Ca_ex"/>
    <property type="match status" value="2"/>
</dbReference>
<protein>
    <submittedName>
        <fullName evidence="7">K+-dependent Na+/Ca+ exchanger related-protein</fullName>
    </submittedName>
</protein>